<gene>
    <name evidence="2" type="ORF">H8R02_21455</name>
</gene>
<dbReference type="AlphaFoldDB" id="A0A923S7D9"/>
<dbReference type="Pfam" id="PF01575">
    <property type="entry name" value="MaoC_dehydratas"/>
    <property type="match status" value="1"/>
</dbReference>
<organism evidence="2 3">
    <name type="scientific">Ramlibacter albus</name>
    <dbReference type="NCBI Taxonomy" id="2079448"/>
    <lineage>
        <taxon>Bacteria</taxon>
        <taxon>Pseudomonadati</taxon>
        <taxon>Pseudomonadota</taxon>
        <taxon>Betaproteobacteria</taxon>
        <taxon>Burkholderiales</taxon>
        <taxon>Comamonadaceae</taxon>
        <taxon>Ramlibacter</taxon>
    </lineage>
</organism>
<evidence type="ECO:0000259" key="1">
    <source>
        <dbReference type="Pfam" id="PF01575"/>
    </source>
</evidence>
<evidence type="ECO:0000313" key="3">
    <source>
        <dbReference type="Proteomes" id="UP000596827"/>
    </source>
</evidence>
<comment type="caution">
    <text evidence="2">The sequence shown here is derived from an EMBL/GenBank/DDBJ whole genome shotgun (WGS) entry which is preliminary data.</text>
</comment>
<dbReference type="EMBL" id="JACORU010000009">
    <property type="protein sequence ID" value="MBC5767047.1"/>
    <property type="molecule type" value="Genomic_DNA"/>
</dbReference>
<feature type="domain" description="MaoC-like" evidence="1">
    <location>
        <begin position="19"/>
        <end position="119"/>
    </location>
</feature>
<protein>
    <submittedName>
        <fullName evidence="2">MaoC family dehydratase N-terminal domain-containing protein</fullName>
    </submittedName>
</protein>
<accession>A0A923S7D9</accession>
<name>A0A923S7D9_9BURK</name>
<keyword evidence="3" id="KW-1185">Reference proteome</keyword>
<proteinExistence type="predicted"/>
<evidence type="ECO:0000313" key="2">
    <source>
        <dbReference type="EMBL" id="MBC5767047.1"/>
    </source>
</evidence>
<dbReference type="PANTHER" id="PTHR43664:SF1">
    <property type="entry name" value="BETA-METHYLMALYL-COA DEHYDRATASE"/>
    <property type="match status" value="1"/>
</dbReference>
<dbReference type="InterPro" id="IPR052342">
    <property type="entry name" value="MCH/BMMD"/>
</dbReference>
<dbReference type="InterPro" id="IPR029069">
    <property type="entry name" value="HotDog_dom_sf"/>
</dbReference>
<dbReference type="Proteomes" id="UP000596827">
    <property type="component" value="Unassembled WGS sequence"/>
</dbReference>
<dbReference type="SUPFAM" id="SSF54637">
    <property type="entry name" value="Thioesterase/thiol ester dehydrase-isomerase"/>
    <property type="match status" value="1"/>
</dbReference>
<dbReference type="Gene3D" id="3.10.129.10">
    <property type="entry name" value="Hotdog Thioesterase"/>
    <property type="match status" value="1"/>
</dbReference>
<dbReference type="RefSeq" id="WP_187083543.1">
    <property type="nucleotide sequence ID" value="NZ_JACORU010000009.1"/>
</dbReference>
<sequence length="157" mass="17556">MTTTTQARPRGRYFDEFKLGERFESPRRTITQTDIINFACLSGDFNAPHVDFEFCKTQPYGEIIAHGPLVFSIAAGLLCQLGLNDGTIVAMMGVDEWRAHAPVKHGDTIRAVATVDELKLTSSGTRGIVTFRRTVLNQRDETVQSMIVRSMYLCSPR</sequence>
<dbReference type="InterPro" id="IPR002539">
    <property type="entry name" value="MaoC-like_dom"/>
</dbReference>
<reference evidence="2" key="1">
    <citation type="submission" date="2020-08" db="EMBL/GenBank/DDBJ databases">
        <title>Ramlibacter sp. GTP1 16S ribosomal RNA gene genome sequencing and assembly.</title>
        <authorList>
            <person name="Kang M."/>
        </authorList>
    </citation>
    <scope>NUCLEOTIDE SEQUENCE</scope>
    <source>
        <strain evidence="2">GTP1</strain>
    </source>
</reference>
<dbReference type="PANTHER" id="PTHR43664">
    <property type="entry name" value="MONOAMINE OXIDASE-RELATED"/>
    <property type="match status" value="1"/>
</dbReference>